<dbReference type="InterPro" id="IPR036388">
    <property type="entry name" value="WH-like_DNA-bd_sf"/>
</dbReference>
<keyword evidence="5" id="KW-0804">Transcription</keyword>
<evidence type="ECO:0000313" key="7">
    <source>
        <dbReference type="EMBL" id="MBB2190810.1"/>
    </source>
</evidence>
<dbReference type="SMART" id="SM00345">
    <property type="entry name" value="HTH_GNTR"/>
    <property type="match status" value="1"/>
</dbReference>
<keyword evidence="3" id="KW-0805">Transcription regulation</keyword>
<evidence type="ECO:0000256" key="2">
    <source>
        <dbReference type="ARBA" id="ARBA00022898"/>
    </source>
</evidence>
<dbReference type="Pfam" id="PF00392">
    <property type="entry name" value="GntR"/>
    <property type="match status" value="1"/>
</dbReference>
<keyword evidence="7" id="KW-0808">Transferase</keyword>
<evidence type="ECO:0000259" key="6">
    <source>
        <dbReference type="PROSITE" id="PS50949"/>
    </source>
</evidence>
<dbReference type="InterPro" id="IPR004839">
    <property type="entry name" value="Aminotransferase_I/II_large"/>
</dbReference>
<dbReference type="Proteomes" id="UP000555756">
    <property type="component" value="Unassembled WGS sequence"/>
</dbReference>
<gene>
    <name evidence="7" type="ORF">HLH34_12705</name>
</gene>
<dbReference type="CDD" id="cd07377">
    <property type="entry name" value="WHTH_GntR"/>
    <property type="match status" value="1"/>
</dbReference>
<dbReference type="GO" id="GO:0008483">
    <property type="term" value="F:transaminase activity"/>
    <property type="evidence" value="ECO:0007669"/>
    <property type="project" value="UniProtKB-KW"/>
</dbReference>
<dbReference type="InterPro" id="IPR051446">
    <property type="entry name" value="HTH_trans_reg/aminotransferase"/>
</dbReference>
<reference evidence="7 8" key="1">
    <citation type="submission" date="2020-04" db="EMBL/GenBank/DDBJ databases">
        <title>Description of novel Gluconacetobacter.</title>
        <authorList>
            <person name="Sombolestani A."/>
        </authorList>
    </citation>
    <scope>NUCLEOTIDE SEQUENCE [LARGE SCALE GENOMIC DNA]</scope>
    <source>
        <strain evidence="7 8">LMG 21311</strain>
    </source>
</reference>
<dbReference type="PRINTS" id="PR00035">
    <property type="entry name" value="HTHGNTR"/>
</dbReference>
<dbReference type="InterPro" id="IPR015421">
    <property type="entry name" value="PyrdxlP-dep_Trfase_major"/>
</dbReference>
<keyword evidence="2" id="KW-0663">Pyridoxal phosphate</keyword>
<dbReference type="InterPro" id="IPR000524">
    <property type="entry name" value="Tscrpt_reg_HTH_GntR"/>
</dbReference>
<dbReference type="CDD" id="cd00609">
    <property type="entry name" value="AAT_like"/>
    <property type="match status" value="1"/>
</dbReference>
<dbReference type="GO" id="GO:0003700">
    <property type="term" value="F:DNA-binding transcription factor activity"/>
    <property type="evidence" value="ECO:0007669"/>
    <property type="project" value="InterPro"/>
</dbReference>
<dbReference type="PANTHER" id="PTHR46577:SF1">
    <property type="entry name" value="HTH-TYPE TRANSCRIPTIONAL REGULATORY PROTEIN GABR"/>
    <property type="match status" value="1"/>
</dbReference>
<dbReference type="Pfam" id="PF00155">
    <property type="entry name" value="Aminotran_1_2"/>
    <property type="match status" value="1"/>
</dbReference>
<sequence>MDDDCEIKNLPADSPEAYGYWRRLIGPLHHAEEGTLKIMLHKQLVSAICSGRLAAGTALPSQRALARALSISRNTVIQAYLLLATEGLVDTRDRSRHRVSNIAHDVSQARTSAPCGQERPAHPVSWSERLIGSVSKQRPLQRDPRWRESRYAFIYGQCDQELFPLAQWREVQRDTLSATALRRWAGDPYDEDNAYLVKQICSTLLPRRGLWAVPEEILITSGIQNALAILSLLLLGPDYRCAFEDPGHPDLRAVLRLRSANIQNVLVDEEGLRVADLTPGISMLYCSPVMQFPTTAPMSASRRAQLYYYARQNDTIIVEDDVDSEAWFAGDAPYALKADDPDGRVIYLGTFSKALAPGLRLGFMVAPPHVIHEARLIRRLLMRSPPTNNQATLGEFIGRGYYSGLVCRARQTWEKRARILSDSVARHMPDTVLAPIHGGSAGWLTLPDGVRSDQFCRSLAAHSIYADDGGMFYRHRDVPQALRLGFTSMSTGIIEDGIERMGHILQTAARDV</sequence>
<keyword evidence="4" id="KW-0238">DNA-binding</keyword>
<evidence type="ECO:0000256" key="5">
    <source>
        <dbReference type="ARBA" id="ARBA00023163"/>
    </source>
</evidence>
<evidence type="ECO:0000256" key="1">
    <source>
        <dbReference type="ARBA" id="ARBA00005384"/>
    </source>
</evidence>
<dbReference type="EMBL" id="JABEQF010000009">
    <property type="protein sequence ID" value="MBB2190810.1"/>
    <property type="molecule type" value="Genomic_DNA"/>
</dbReference>
<dbReference type="PROSITE" id="PS50949">
    <property type="entry name" value="HTH_GNTR"/>
    <property type="match status" value="1"/>
</dbReference>
<dbReference type="AlphaFoldDB" id="A0A7W4JTW2"/>
<dbReference type="Gene3D" id="3.40.640.10">
    <property type="entry name" value="Type I PLP-dependent aspartate aminotransferase-like (Major domain)"/>
    <property type="match status" value="1"/>
</dbReference>
<accession>A0A7W4JTW2</accession>
<dbReference type="GO" id="GO:0003677">
    <property type="term" value="F:DNA binding"/>
    <property type="evidence" value="ECO:0007669"/>
    <property type="project" value="UniProtKB-KW"/>
</dbReference>
<dbReference type="InterPro" id="IPR036390">
    <property type="entry name" value="WH_DNA-bd_sf"/>
</dbReference>
<comment type="similarity">
    <text evidence="1">In the C-terminal section; belongs to the class-I pyridoxal-phosphate-dependent aminotransferase family.</text>
</comment>
<evidence type="ECO:0000313" key="8">
    <source>
        <dbReference type="Proteomes" id="UP000555756"/>
    </source>
</evidence>
<proteinExistence type="inferred from homology"/>
<organism evidence="7 8">
    <name type="scientific">Gluconacetobacter azotocaptans</name>
    <dbReference type="NCBI Taxonomy" id="142834"/>
    <lineage>
        <taxon>Bacteria</taxon>
        <taxon>Pseudomonadati</taxon>
        <taxon>Pseudomonadota</taxon>
        <taxon>Alphaproteobacteria</taxon>
        <taxon>Acetobacterales</taxon>
        <taxon>Acetobacteraceae</taxon>
        <taxon>Gluconacetobacter</taxon>
    </lineage>
</organism>
<name>A0A7W4JTW2_9PROT</name>
<comment type="caution">
    <text evidence="7">The sequence shown here is derived from an EMBL/GenBank/DDBJ whole genome shotgun (WGS) entry which is preliminary data.</text>
</comment>
<keyword evidence="8" id="KW-1185">Reference proteome</keyword>
<dbReference type="RefSeq" id="WP_183119954.1">
    <property type="nucleotide sequence ID" value="NZ_JABEQF010000009.1"/>
</dbReference>
<dbReference type="GO" id="GO:0030170">
    <property type="term" value="F:pyridoxal phosphate binding"/>
    <property type="evidence" value="ECO:0007669"/>
    <property type="project" value="InterPro"/>
</dbReference>
<keyword evidence="7" id="KW-0032">Aminotransferase</keyword>
<dbReference type="SUPFAM" id="SSF53383">
    <property type="entry name" value="PLP-dependent transferases"/>
    <property type="match status" value="1"/>
</dbReference>
<feature type="domain" description="HTH gntR-type" evidence="6">
    <location>
        <begin position="34"/>
        <end position="102"/>
    </location>
</feature>
<dbReference type="InterPro" id="IPR015424">
    <property type="entry name" value="PyrdxlP-dep_Trfase"/>
</dbReference>
<dbReference type="SUPFAM" id="SSF46785">
    <property type="entry name" value="Winged helix' DNA-binding domain"/>
    <property type="match status" value="1"/>
</dbReference>
<dbReference type="Gene3D" id="1.10.10.10">
    <property type="entry name" value="Winged helix-like DNA-binding domain superfamily/Winged helix DNA-binding domain"/>
    <property type="match status" value="1"/>
</dbReference>
<evidence type="ECO:0000256" key="3">
    <source>
        <dbReference type="ARBA" id="ARBA00023015"/>
    </source>
</evidence>
<dbReference type="PANTHER" id="PTHR46577">
    <property type="entry name" value="HTH-TYPE TRANSCRIPTIONAL REGULATORY PROTEIN GABR"/>
    <property type="match status" value="1"/>
</dbReference>
<protein>
    <submittedName>
        <fullName evidence="7">PLP-dependent aminotransferase family protein</fullName>
    </submittedName>
</protein>
<evidence type="ECO:0000256" key="4">
    <source>
        <dbReference type="ARBA" id="ARBA00023125"/>
    </source>
</evidence>